<dbReference type="Gene3D" id="3.40.640.10">
    <property type="entry name" value="Type I PLP-dependent aspartate aminotransferase-like (Major domain)"/>
    <property type="match status" value="1"/>
</dbReference>
<evidence type="ECO:0000256" key="1">
    <source>
        <dbReference type="ARBA" id="ARBA00001933"/>
    </source>
</evidence>
<dbReference type="InterPro" id="IPR015422">
    <property type="entry name" value="PyrdxlP-dep_Trfase_small"/>
</dbReference>
<feature type="domain" description="Aminotransferase class V" evidence="13">
    <location>
        <begin position="7"/>
        <end position="367"/>
    </location>
</feature>
<reference evidence="15" key="1">
    <citation type="submission" date="2018-09" db="EMBL/GenBank/DDBJ databases">
        <title>Chryseolinea sp. KIS68-18 isolated from soil.</title>
        <authorList>
            <person name="Weon H.-Y."/>
            <person name="Kwon S.-W."/>
            <person name="Lee S.A."/>
        </authorList>
    </citation>
    <scope>NUCLEOTIDE SEQUENCE [LARGE SCALE GENOMIC DNA]</scope>
    <source>
        <strain evidence="15">KIS68-18</strain>
    </source>
</reference>
<evidence type="ECO:0000256" key="9">
    <source>
        <dbReference type="ARBA" id="ARBA00023014"/>
    </source>
</evidence>
<dbReference type="SUPFAM" id="SSF53383">
    <property type="entry name" value="PLP-dependent transferases"/>
    <property type="match status" value="1"/>
</dbReference>
<organism evidence="14 15">
    <name type="scientific">Chryseolinea soli</name>
    <dbReference type="NCBI Taxonomy" id="2321403"/>
    <lineage>
        <taxon>Bacteria</taxon>
        <taxon>Pseudomonadati</taxon>
        <taxon>Bacteroidota</taxon>
        <taxon>Cytophagia</taxon>
        <taxon>Cytophagales</taxon>
        <taxon>Fulvivirgaceae</taxon>
        <taxon>Chryseolinea</taxon>
    </lineage>
</organism>
<sequence>MKRQDIIYLDNNSTTPVDPRVLESMWPILKEWYGNPASTHNFGHAINKFIKQSRSNVAKLLNCSSSDIIFTSGATESINLALKGYALANQSKGNHIVTLKTEHKAVLDTCEYLESIGFDVTYLDVKEDGLLSVNDLQRALRPETLLVSIMLANNETGVIQPMSEIADVVHRHGSLLFCDATQAVGKTYVDVRSLSVDMLAFSGHKFYAPKGVGGLFVRDLKRKRIKLQPILHGGGHEDGLRSGTLNVPGIFGLGVACDLAFEEIHADVQRIKDLRDRLENELLTIQGAFVNGSISSRMYNVTNICFPSHDADHLIGRMPNISVSNGSACTASLIEPSHVLLAMGLTREDAMASIRFSLGRFNTAEELPHVITSIKRLIEGEVA</sequence>
<dbReference type="Proteomes" id="UP000266183">
    <property type="component" value="Chromosome"/>
</dbReference>
<keyword evidence="6" id="KW-0479">Metal-binding</keyword>
<comment type="similarity">
    <text evidence="3">Belongs to the class-V pyridoxal-phosphate-dependent aminotransferase family. NifS/IscS subfamily.</text>
</comment>
<evidence type="ECO:0000256" key="3">
    <source>
        <dbReference type="ARBA" id="ARBA00006490"/>
    </source>
</evidence>
<dbReference type="RefSeq" id="WP_119755247.1">
    <property type="nucleotide sequence ID" value="NZ_CP032382.1"/>
</dbReference>
<dbReference type="InterPro" id="IPR016454">
    <property type="entry name" value="Cysteine_dSase"/>
</dbReference>
<comment type="cofactor">
    <cofactor evidence="1 11">
        <name>pyridoxal 5'-phosphate</name>
        <dbReference type="ChEBI" id="CHEBI:597326"/>
    </cofactor>
</comment>
<evidence type="ECO:0000256" key="12">
    <source>
        <dbReference type="SAM" id="Coils"/>
    </source>
</evidence>
<evidence type="ECO:0000256" key="2">
    <source>
        <dbReference type="ARBA" id="ARBA00003120"/>
    </source>
</evidence>
<comment type="function">
    <text evidence="2">Catalyzes the removal of elemental sulfur atoms from cysteine to produce alanine. Seems to participate in the biosynthesis of the nitrogenase metalloclusters by providing the inorganic sulfur required for the Fe-S core formation.</text>
</comment>
<evidence type="ECO:0000313" key="14">
    <source>
        <dbReference type="EMBL" id="AYB31986.1"/>
    </source>
</evidence>
<dbReference type="InterPro" id="IPR015424">
    <property type="entry name" value="PyrdxlP-dep_Trfase"/>
</dbReference>
<dbReference type="InterPro" id="IPR020578">
    <property type="entry name" value="Aminotrans_V_PyrdxlP_BS"/>
</dbReference>
<dbReference type="InterPro" id="IPR000192">
    <property type="entry name" value="Aminotrans_V_dom"/>
</dbReference>
<comment type="catalytic activity">
    <reaction evidence="10">
        <text>(sulfur carrier)-H + L-cysteine = (sulfur carrier)-SH + L-alanine</text>
        <dbReference type="Rhea" id="RHEA:43892"/>
        <dbReference type="Rhea" id="RHEA-COMP:14737"/>
        <dbReference type="Rhea" id="RHEA-COMP:14739"/>
        <dbReference type="ChEBI" id="CHEBI:29917"/>
        <dbReference type="ChEBI" id="CHEBI:35235"/>
        <dbReference type="ChEBI" id="CHEBI:57972"/>
        <dbReference type="ChEBI" id="CHEBI:64428"/>
        <dbReference type="EC" id="2.8.1.7"/>
    </reaction>
</comment>
<keyword evidence="12" id="KW-0175">Coiled coil</keyword>
<feature type="coiled-coil region" evidence="12">
    <location>
        <begin position="261"/>
        <end position="288"/>
    </location>
</feature>
<keyword evidence="15" id="KW-1185">Reference proteome</keyword>
<dbReference type="GO" id="GO:0046872">
    <property type="term" value="F:metal ion binding"/>
    <property type="evidence" value="ECO:0007669"/>
    <property type="project" value="UniProtKB-KW"/>
</dbReference>
<evidence type="ECO:0000256" key="6">
    <source>
        <dbReference type="ARBA" id="ARBA00022723"/>
    </source>
</evidence>
<dbReference type="OrthoDB" id="9804366at2"/>
<keyword evidence="9" id="KW-0411">Iron-sulfur</keyword>
<dbReference type="Gene3D" id="3.90.1150.10">
    <property type="entry name" value="Aspartate Aminotransferase, domain 1"/>
    <property type="match status" value="1"/>
</dbReference>
<dbReference type="PANTHER" id="PTHR11601:SF34">
    <property type="entry name" value="CYSTEINE DESULFURASE"/>
    <property type="match status" value="1"/>
</dbReference>
<dbReference type="KEGG" id="chk:D4L85_16065"/>
<accession>A0A385SNA3</accession>
<keyword evidence="5" id="KW-0808">Transferase</keyword>
<evidence type="ECO:0000256" key="7">
    <source>
        <dbReference type="ARBA" id="ARBA00022898"/>
    </source>
</evidence>
<evidence type="ECO:0000256" key="5">
    <source>
        <dbReference type="ARBA" id="ARBA00022679"/>
    </source>
</evidence>
<keyword evidence="7" id="KW-0663">Pyridoxal phosphate</keyword>
<dbReference type="GO" id="GO:0051536">
    <property type="term" value="F:iron-sulfur cluster binding"/>
    <property type="evidence" value="ECO:0007669"/>
    <property type="project" value="UniProtKB-KW"/>
</dbReference>
<evidence type="ECO:0000313" key="15">
    <source>
        <dbReference type="Proteomes" id="UP000266183"/>
    </source>
</evidence>
<dbReference type="InterPro" id="IPR015421">
    <property type="entry name" value="PyrdxlP-dep_Trfase_major"/>
</dbReference>
<dbReference type="EMBL" id="CP032382">
    <property type="protein sequence ID" value="AYB31986.1"/>
    <property type="molecule type" value="Genomic_DNA"/>
</dbReference>
<name>A0A385SNA3_9BACT</name>
<evidence type="ECO:0000256" key="8">
    <source>
        <dbReference type="ARBA" id="ARBA00023004"/>
    </source>
</evidence>
<dbReference type="AlphaFoldDB" id="A0A385SNA3"/>
<evidence type="ECO:0000256" key="4">
    <source>
        <dbReference type="ARBA" id="ARBA00012239"/>
    </source>
</evidence>
<dbReference type="Pfam" id="PF00266">
    <property type="entry name" value="Aminotran_5"/>
    <property type="match status" value="1"/>
</dbReference>
<gene>
    <name evidence="14" type="ORF">D4L85_16065</name>
</gene>
<dbReference type="PROSITE" id="PS00595">
    <property type="entry name" value="AA_TRANSFER_CLASS_5"/>
    <property type="match status" value="1"/>
</dbReference>
<evidence type="ECO:0000259" key="13">
    <source>
        <dbReference type="Pfam" id="PF00266"/>
    </source>
</evidence>
<proteinExistence type="inferred from homology"/>
<dbReference type="FunFam" id="3.40.640.10:FF:000084">
    <property type="entry name" value="IscS-like cysteine desulfurase"/>
    <property type="match status" value="1"/>
</dbReference>
<dbReference type="PANTHER" id="PTHR11601">
    <property type="entry name" value="CYSTEINE DESULFURYLASE FAMILY MEMBER"/>
    <property type="match status" value="1"/>
</dbReference>
<dbReference type="GO" id="GO:0031071">
    <property type="term" value="F:cysteine desulfurase activity"/>
    <property type="evidence" value="ECO:0007669"/>
    <property type="project" value="UniProtKB-EC"/>
</dbReference>
<keyword evidence="8" id="KW-0408">Iron</keyword>
<evidence type="ECO:0000256" key="11">
    <source>
        <dbReference type="RuleBase" id="RU004504"/>
    </source>
</evidence>
<protein>
    <recommendedName>
        <fullName evidence="4">cysteine desulfurase</fullName>
        <ecNumber evidence="4">2.8.1.7</ecNumber>
    </recommendedName>
</protein>
<evidence type="ECO:0000256" key="10">
    <source>
        <dbReference type="ARBA" id="ARBA00050776"/>
    </source>
</evidence>
<dbReference type="PIRSF" id="PIRSF005572">
    <property type="entry name" value="NifS"/>
    <property type="match status" value="1"/>
</dbReference>
<dbReference type="EC" id="2.8.1.7" evidence="4"/>